<sequence>MTGNKIKLEWIVNDSSRKSTLKRRRASIFKKAGDLSTLCDVEIGVLVYSQDEDDLAVWPSYGHMKQMFERFLSIPIVERSEKMTTYEGLLTQRVTQETHKNNMEKKNNDKKEIQEIMNQIFEGSNLYQLDIMRLNYLSLLTGDKLMQLEKRERARRQHALPLSPALAPAPRPRMIEVDEAFQAHTSTEATCIEQLMNDNWFIETMALNQDMPGPSGVSDMGMPSGSVVDRMNGDNEEDLPEDLNAFFPHIYSP</sequence>
<accession>A0ACC0FNN8</accession>
<evidence type="ECO:0000313" key="2">
    <source>
        <dbReference type="Proteomes" id="UP001060215"/>
    </source>
</evidence>
<reference evidence="1 2" key="1">
    <citation type="journal article" date="2022" name="Plant J.">
        <title>Chromosome-level genome of Camellia lanceoleosa provides a valuable resource for understanding genome evolution and self-incompatibility.</title>
        <authorList>
            <person name="Gong W."/>
            <person name="Xiao S."/>
            <person name="Wang L."/>
            <person name="Liao Z."/>
            <person name="Chang Y."/>
            <person name="Mo W."/>
            <person name="Hu G."/>
            <person name="Li W."/>
            <person name="Zhao G."/>
            <person name="Zhu H."/>
            <person name="Hu X."/>
            <person name="Ji K."/>
            <person name="Xiang X."/>
            <person name="Song Q."/>
            <person name="Yuan D."/>
            <person name="Jin S."/>
            <person name="Zhang L."/>
        </authorList>
    </citation>
    <scope>NUCLEOTIDE SEQUENCE [LARGE SCALE GENOMIC DNA]</scope>
    <source>
        <strain evidence="1">SQ_2022a</strain>
    </source>
</reference>
<dbReference type="EMBL" id="CM045770">
    <property type="protein sequence ID" value="KAI7990330.1"/>
    <property type="molecule type" value="Genomic_DNA"/>
</dbReference>
<proteinExistence type="predicted"/>
<dbReference type="Proteomes" id="UP001060215">
    <property type="component" value="Chromosome 13"/>
</dbReference>
<organism evidence="1 2">
    <name type="scientific">Camellia lanceoleosa</name>
    <dbReference type="NCBI Taxonomy" id="1840588"/>
    <lineage>
        <taxon>Eukaryota</taxon>
        <taxon>Viridiplantae</taxon>
        <taxon>Streptophyta</taxon>
        <taxon>Embryophyta</taxon>
        <taxon>Tracheophyta</taxon>
        <taxon>Spermatophyta</taxon>
        <taxon>Magnoliopsida</taxon>
        <taxon>eudicotyledons</taxon>
        <taxon>Gunneridae</taxon>
        <taxon>Pentapetalae</taxon>
        <taxon>asterids</taxon>
        <taxon>Ericales</taxon>
        <taxon>Theaceae</taxon>
        <taxon>Camellia</taxon>
    </lineage>
</organism>
<name>A0ACC0FNN8_9ERIC</name>
<protein>
    <submittedName>
        <fullName evidence="1">MADS-box transcription factor PHERES 2</fullName>
    </submittedName>
</protein>
<gene>
    <name evidence="1" type="ORF">LOK49_LG12G02007</name>
</gene>
<evidence type="ECO:0000313" key="1">
    <source>
        <dbReference type="EMBL" id="KAI7990330.1"/>
    </source>
</evidence>
<comment type="caution">
    <text evidence="1">The sequence shown here is derived from an EMBL/GenBank/DDBJ whole genome shotgun (WGS) entry which is preliminary data.</text>
</comment>
<keyword evidence="2" id="KW-1185">Reference proteome</keyword>